<dbReference type="RefSeq" id="XP_015186622.1">
    <property type="nucleotide sequence ID" value="XM_015331136.1"/>
</dbReference>
<keyword evidence="2" id="KW-0235">DNA replication</keyword>
<feature type="domain" description="DNA polymerase alpha/delta/epsilon subunit B" evidence="3">
    <location>
        <begin position="198"/>
        <end position="415"/>
    </location>
</feature>
<protein>
    <submittedName>
        <fullName evidence="6">DNA polymerase delta small subunit-like</fullName>
    </submittedName>
</protein>
<sequence length="459" mass="51113">MTQNNLNNDKNGMKHEEDGCVDVLERNSVVYKDLSFSLTQKVSDYSKQYSNVYVARLKELGEVLTANVKAKWKNVTIAKLADLDTIVGDTCAIIGTLYKHQQWKPSILREVGEHNRLTIQPEKSDYCSENDQVFLEDEELRIRLVGNLVDLESVVTGLICAVLGNEGKDGTFTVKDWCFPGCAPQTHPTVKSNSSGKIVLISGLNFIKNSDDIAVELLREWICGMAGDITAQKEEASIVRLIIAGNSISNSKKIYERLNMSALKLEEQKHTVETVTATQKLDAFLSSIAKCCGVTLMPGQHDPCNRLLPQKPLHPCMLPQSCRLTSFQGGSNPWASQIGNRMVMGSSGESIEDIMKASGSKDMTPLQWLEKTLIWRHLCPTGPDTLPSYPYNDKDLFVIKQCPDIYFTGNANEYETKLFKGEENQVVRLVCIPQFSTSHTAVIIDLESLDAELIHFGTE</sequence>
<name>A0ABM1J2D5_POLDO</name>
<keyword evidence="5" id="KW-1185">Reference proteome</keyword>
<dbReference type="Gene3D" id="3.60.21.50">
    <property type="match status" value="1"/>
</dbReference>
<dbReference type="InterPro" id="IPR024826">
    <property type="entry name" value="DNA_pol_delta/II_ssu"/>
</dbReference>
<dbReference type="Proteomes" id="UP000694924">
    <property type="component" value="Unplaced"/>
</dbReference>
<evidence type="ECO:0000259" key="4">
    <source>
        <dbReference type="Pfam" id="PF18018"/>
    </source>
</evidence>
<dbReference type="Pfam" id="PF18018">
    <property type="entry name" value="DNA_pol_D_N"/>
    <property type="match status" value="1"/>
</dbReference>
<evidence type="ECO:0000256" key="1">
    <source>
        <dbReference type="ARBA" id="ARBA00006035"/>
    </source>
</evidence>
<evidence type="ECO:0000256" key="2">
    <source>
        <dbReference type="ARBA" id="ARBA00022705"/>
    </source>
</evidence>
<proteinExistence type="inferred from homology"/>
<dbReference type="GeneID" id="107071815"/>
<dbReference type="InterPro" id="IPR040663">
    <property type="entry name" value="DNA_pol_D_N"/>
</dbReference>
<dbReference type="PANTHER" id="PTHR10416:SF0">
    <property type="entry name" value="DNA POLYMERASE DELTA SUBUNIT 2"/>
    <property type="match status" value="1"/>
</dbReference>
<dbReference type="Gene3D" id="2.40.50.430">
    <property type="match status" value="1"/>
</dbReference>
<comment type="similarity">
    <text evidence="1">Belongs to the DNA polymerase delta/II small subunit family.</text>
</comment>
<feature type="domain" description="DNA polymerase delta subunit OB-fold" evidence="4">
    <location>
        <begin position="48"/>
        <end position="177"/>
    </location>
</feature>
<dbReference type="InterPro" id="IPR007185">
    <property type="entry name" value="DNA_pol_a/d/e_bsu"/>
</dbReference>
<dbReference type="PANTHER" id="PTHR10416">
    <property type="entry name" value="DNA POLYMERASE DELTA SUBUNIT 2"/>
    <property type="match status" value="1"/>
</dbReference>
<evidence type="ECO:0000313" key="5">
    <source>
        <dbReference type="Proteomes" id="UP000694924"/>
    </source>
</evidence>
<evidence type="ECO:0000259" key="3">
    <source>
        <dbReference type="Pfam" id="PF04042"/>
    </source>
</evidence>
<reference evidence="6" key="1">
    <citation type="submission" date="2025-08" db="UniProtKB">
        <authorList>
            <consortium name="RefSeq"/>
        </authorList>
    </citation>
    <scope>IDENTIFICATION</scope>
    <source>
        <tissue evidence="6">Whole body</tissue>
    </source>
</reference>
<gene>
    <name evidence="6" type="primary">LOC107071815</name>
</gene>
<evidence type="ECO:0000313" key="6">
    <source>
        <dbReference type="RefSeq" id="XP_015186622.1"/>
    </source>
</evidence>
<accession>A0ABM1J2D5</accession>
<dbReference type="Pfam" id="PF04042">
    <property type="entry name" value="DNA_pol_E_B"/>
    <property type="match status" value="1"/>
</dbReference>
<organism evidence="5 6">
    <name type="scientific">Polistes dominula</name>
    <name type="common">European paper wasp</name>
    <name type="synonym">Vespa dominula</name>
    <dbReference type="NCBI Taxonomy" id="743375"/>
    <lineage>
        <taxon>Eukaryota</taxon>
        <taxon>Metazoa</taxon>
        <taxon>Ecdysozoa</taxon>
        <taxon>Arthropoda</taxon>
        <taxon>Hexapoda</taxon>
        <taxon>Insecta</taxon>
        <taxon>Pterygota</taxon>
        <taxon>Neoptera</taxon>
        <taxon>Endopterygota</taxon>
        <taxon>Hymenoptera</taxon>
        <taxon>Apocrita</taxon>
        <taxon>Aculeata</taxon>
        <taxon>Vespoidea</taxon>
        <taxon>Vespidae</taxon>
        <taxon>Polistinae</taxon>
        <taxon>Polistini</taxon>
        <taxon>Polistes</taxon>
    </lineage>
</organism>